<keyword evidence="2" id="KW-1185">Reference proteome</keyword>
<evidence type="ECO:0000313" key="1">
    <source>
        <dbReference type="EMBL" id="KAJ1095939.1"/>
    </source>
</evidence>
<dbReference type="EMBL" id="JANPWB010000014">
    <property type="protein sequence ID" value="KAJ1095939.1"/>
    <property type="molecule type" value="Genomic_DNA"/>
</dbReference>
<gene>
    <name evidence="1" type="ORF">NDU88_001089</name>
</gene>
<accession>A0AAV7LYP6</accession>
<organism evidence="1 2">
    <name type="scientific">Pleurodeles waltl</name>
    <name type="common">Iberian ribbed newt</name>
    <dbReference type="NCBI Taxonomy" id="8319"/>
    <lineage>
        <taxon>Eukaryota</taxon>
        <taxon>Metazoa</taxon>
        <taxon>Chordata</taxon>
        <taxon>Craniata</taxon>
        <taxon>Vertebrata</taxon>
        <taxon>Euteleostomi</taxon>
        <taxon>Amphibia</taxon>
        <taxon>Batrachia</taxon>
        <taxon>Caudata</taxon>
        <taxon>Salamandroidea</taxon>
        <taxon>Salamandridae</taxon>
        <taxon>Pleurodelinae</taxon>
        <taxon>Pleurodeles</taxon>
    </lineage>
</organism>
<evidence type="ECO:0000313" key="2">
    <source>
        <dbReference type="Proteomes" id="UP001066276"/>
    </source>
</evidence>
<comment type="caution">
    <text evidence="1">The sequence shown here is derived from an EMBL/GenBank/DDBJ whole genome shotgun (WGS) entry which is preliminary data.</text>
</comment>
<feature type="non-terminal residue" evidence="1">
    <location>
        <position position="64"/>
    </location>
</feature>
<protein>
    <submittedName>
        <fullName evidence="1">Uncharacterized protein</fullName>
    </submittedName>
</protein>
<name>A0AAV7LYP6_PLEWA</name>
<feature type="non-terminal residue" evidence="1">
    <location>
        <position position="1"/>
    </location>
</feature>
<proteinExistence type="predicted"/>
<dbReference type="Proteomes" id="UP001066276">
    <property type="component" value="Chromosome 10"/>
</dbReference>
<reference evidence="1" key="1">
    <citation type="journal article" date="2022" name="bioRxiv">
        <title>Sequencing and chromosome-scale assembly of the giantPleurodeles waltlgenome.</title>
        <authorList>
            <person name="Brown T."/>
            <person name="Elewa A."/>
            <person name="Iarovenko S."/>
            <person name="Subramanian E."/>
            <person name="Araus A.J."/>
            <person name="Petzold A."/>
            <person name="Susuki M."/>
            <person name="Suzuki K.-i.T."/>
            <person name="Hayashi T."/>
            <person name="Toyoda A."/>
            <person name="Oliveira C."/>
            <person name="Osipova E."/>
            <person name="Leigh N.D."/>
            <person name="Simon A."/>
            <person name="Yun M.H."/>
        </authorList>
    </citation>
    <scope>NUCLEOTIDE SEQUENCE</scope>
    <source>
        <strain evidence="1">20211129_DDA</strain>
        <tissue evidence="1">Liver</tissue>
    </source>
</reference>
<sequence>EAGKLNFQLHLGRGTWLEPKALSGCSYRSEELPSQNGTSSHATRDVPVRGALSIQPVSTCLSTQ</sequence>
<dbReference type="AlphaFoldDB" id="A0AAV7LYP6"/>